<accession>A0A8T2N505</accession>
<comment type="caution">
    <text evidence="2">The sequence shown here is derived from an EMBL/GenBank/DDBJ whole genome shotgun (WGS) entry which is preliminary data.</text>
</comment>
<dbReference type="EMBL" id="JAFBMS010000188">
    <property type="protein sequence ID" value="KAG9333621.1"/>
    <property type="molecule type" value="Genomic_DNA"/>
</dbReference>
<proteinExistence type="predicted"/>
<dbReference type="Proteomes" id="UP000824540">
    <property type="component" value="Unassembled WGS sequence"/>
</dbReference>
<feature type="compositionally biased region" description="Basic and acidic residues" evidence="1">
    <location>
        <begin position="178"/>
        <end position="196"/>
    </location>
</feature>
<feature type="region of interest" description="Disordered" evidence="1">
    <location>
        <begin position="174"/>
        <end position="196"/>
    </location>
</feature>
<reference evidence="2" key="1">
    <citation type="thesis" date="2021" institute="BYU ScholarsArchive" country="Provo, UT, USA">
        <title>Applications of and Algorithms for Genome Assembly and Genomic Analyses with an Emphasis on Marine Teleosts.</title>
        <authorList>
            <person name="Pickett B.D."/>
        </authorList>
    </citation>
    <scope>NUCLEOTIDE SEQUENCE</scope>
    <source>
        <strain evidence="2">HI-2016</strain>
    </source>
</reference>
<name>A0A8T2N505_9TELE</name>
<evidence type="ECO:0000313" key="2">
    <source>
        <dbReference type="EMBL" id="KAG9333621.1"/>
    </source>
</evidence>
<gene>
    <name evidence="2" type="ORF">JZ751_010794</name>
</gene>
<sequence>MTHSCSARVYAPSLKGTCSEFESHCPPPPPPPPPPPEGCVPYHCGAPCLAQQTLPWRQQPSPTPTIPSTSLIIIIIIMHFIYGQRLDGSGSHALEPCCASQTGRTPISMGARRGTALSETPCPHCNAWGYITPLYPLTGTKIHPHPYLVPLPPRPLFLLSHNFRTNGHSPCEADCTDEVSKSDTPWADRSKLLDSE</sequence>
<protein>
    <submittedName>
        <fullName evidence="2">Uncharacterized protein</fullName>
    </submittedName>
</protein>
<keyword evidence="3" id="KW-1185">Reference proteome</keyword>
<dbReference type="AlphaFoldDB" id="A0A8T2N505"/>
<organism evidence="2 3">
    <name type="scientific">Albula glossodonta</name>
    <name type="common">roundjaw bonefish</name>
    <dbReference type="NCBI Taxonomy" id="121402"/>
    <lineage>
        <taxon>Eukaryota</taxon>
        <taxon>Metazoa</taxon>
        <taxon>Chordata</taxon>
        <taxon>Craniata</taxon>
        <taxon>Vertebrata</taxon>
        <taxon>Euteleostomi</taxon>
        <taxon>Actinopterygii</taxon>
        <taxon>Neopterygii</taxon>
        <taxon>Teleostei</taxon>
        <taxon>Albuliformes</taxon>
        <taxon>Albulidae</taxon>
        <taxon>Albula</taxon>
    </lineage>
</organism>
<evidence type="ECO:0000313" key="3">
    <source>
        <dbReference type="Proteomes" id="UP000824540"/>
    </source>
</evidence>
<evidence type="ECO:0000256" key="1">
    <source>
        <dbReference type="SAM" id="MobiDB-lite"/>
    </source>
</evidence>